<evidence type="ECO:0000313" key="2">
    <source>
        <dbReference type="EMBL" id="EXB62301.1"/>
    </source>
</evidence>
<feature type="transmembrane region" description="Helical" evidence="1">
    <location>
        <begin position="322"/>
        <end position="342"/>
    </location>
</feature>
<sequence length="352" mass="39179">MSMTVHTLSSPNPSLLNLKFTCRSPITTRFRSRFVTFSSSPTKLQSFNPLSADNLDGFSGKRPELLFGRKFWVCLAAKNDDKGDEIDEEGEKEARGESTLPERFRYLTEEAPDLPLRWPWFVAVAFLIYAWRTVLFELYNWKKAAIAIVRFAGYLLKLLLALMIHFIGDPITSLIRCVETALYTVRAYYSGIVAYAPVPELTTIIILSSAVLAIAEATVPDSVSSQPHILTISGLIGYAAVRGYISEPFFWTLLVGLYTFSRLVKKRDDVSAALPVAAVLAAIGEPWVRVLAMASYLALAISHHSKKLREGKEKEVVAARKLPLPLLGVALAIGIRIAAKWAGYRHLTWMVV</sequence>
<evidence type="ECO:0008006" key="4">
    <source>
        <dbReference type="Google" id="ProtNLM"/>
    </source>
</evidence>
<dbReference type="Proteomes" id="UP000030645">
    <property type="component" value="Unassembled WGS sequence"/>
</dbReference>
<feature type="transmembrane region" description="Helical" evidence="1">
    <location>
        <begin position="235"/>
        <end position="260"/>
    </location>
</feature>
<keyword evidence="1" id="KW-1133">Transmembrane helix</keyword>
<keyword evidence="1" id="KW-0472">Membrane</keyword>
<dbReference type="eggNOG" id="ENOG502QS8S">
    <property type="taxonomic scope" value="Eukaryota"/>
</dbReference>
<gene>
    <name evidence="2" type="ORF">L484_022189</name>
</gene>
<evidence type="ECO:0000256" key="1">
    <source>
        <dbReference type="SAM" id="Phobius"/>
    </source>
</evidence>
<accession>W9R094</accession>
<reference evidence="3" key="1">
    <citation type="submission" date="2013-01" db="EMBL/GenBank/DDBJ databases">
        <title>Draft Genome Sequence of a Mulberry Tree, Morus notabilis C.K. Schneid.</title>
        <authorList>
            <person name="He N."/>
            <person name="Zhao S."/>
        </authorList>
    </citation>
    <scope>NUCLEOTIDE SEQUENCE</scope>
</reference>
<keyword evidence="1" id="KW-0812">Transmembrane</keyword>
<protein>
    <recommendedName>
        <fullName evidence="4">Embryo defective 1923 protein</fullName>
    </recommendedName>
</protein>
<organism evidence="2 3">
    <name type="scientific">Morus notabilis</name>
    <dbReference type="NCBI Taxonomy" id="981085"/>
    <lineage>
        <taxon>Eukaryota</taxon>
        <taxon>Viridiplantae</taxon>
        <taxon>Streptophyta</taxon>
        <taxon>Embryophyta</taxon>
        <taxon>Tracheophyta</taxon>
        <taxon>Spermatophyta</taxon>
        <taxon>Magnoliopsida</taxon>
        <taxon>eudicotyledons</taxon>
        <taxon>Gunneridae</taxon>
        <taxon>Pentapetalae</taxon>
        <taxon>rosids</taxon>
        <taxon>fabids</taxon>
        <taxon>Rosales</taxon>
        <taxon>Moraceae</taxon>
        <taxon>Moreae</taxon>
        <taxon>Morus</taxon>
    </lineage>
</organism>
<dbReference type="STRING" id="981085.W9R094"/>
<dbReference type="Pfam" id="PF25114">
    <property type="entry name" value="AtTam38"/>
    <property type="match status" value="1"/>
</dbReference>
<feature type="transmembrane region" description="Helical" evidence="1">
    <location>
        <begin position="147"/>
        <end position="167"/>
    </location>
</feature>
<dbReference type="InterPro" id="IPR056894">
    <property type="entry name" value="AtTam38"/>
</dbReference>
<feature type="transmembrane region" description="Helical" evidence="1">
    <location>
        <begin position="118"/>
        <end position="135"/>
    </location>
</feature>
<feature type="transmembrane region" description="Helical" evidence="1">
    <location>
        <begin position="187"/>
        <end position="214"/>
    </location>
</feature>
<dbReference type="AlphaFoldDB" id="W9R094"/>
<evidence type="ECO:0000313" key="3">
    <source>
        <dbReference type="Proteomes" id="UP000030645"/>
    </source>
</evidence>
<dbReference type="KEGG" id="mnt:21405011"/>
<dbReference type="EMBL" id="KE344442">
    <property type="protein sequence ID" value="EXB62301.1"/>
    <property type="molecule type" value="Genomic_DNA"/>
</dbReference>
<keyword evidence="3" id="KW-1185">Reference proteome</keyword>
<name>W9R094_9ROSA</name>
<proteinExistence type="predicted"/>
<dbReference type="OrthoDB" id="1930779at2759"/>